<sequence length="120" mass="13878">MIVRSVSRSPFWLNHSHPFYFVHCQIKQPHTKQSVTHSTLCSVCKDYGFYIYTMCMRVCMPPVFMCMCNGVHVEQQVLVWQRRDTRVGLLFPLQSVSAHSELPFAFPKRGRFLIGPGIGN</sequence>
<accession>A0ABU7BCY4</accession>
<comment type="caution">
    <text evidence="1">The sequence shown here is derived from an EMBL/GenBank/DDBJ whole genome shotgun (WGS) entry which is preliminary data.</text>
</comment>
<organism evidence="1 2">
    <name type="scientific">Ataeniobius toweri</name>
    <dbReference type="NCBI Taxonomy" id="208326"/>
    <lineage>
        <taxon>Eukaryota</taxon>
        <taxon>Metazoa</taxon>
        <taxon>Chordata</taxon>
        <taxon>Craniata</taxon>
        <taxon>Vertebrata</taxon>
        <taxon>Euteleostomi</taxon>
        <taxon>Actinopterygii</taxon>
        <taxon>Neopterygii</taxon>
        <taxon>Teleostei</taxon>
        <taxon>Neoteleostei</taxon>
        <taxon>Acanthomorphata</taxon>
        <taxon>Ovalentaria</taxon>
        <taxon>Atherinomorphae</taxon>
        <taxon>Cyprinodontiformes</taxon>
        <taxon>Goodeidae</taxon>
        <taxon>Ataeniobius</taxon>
    </lineage>
</organism>
<evidence type="ECO:0000313" key="1">
    <source>
        <dbReference type="EMBL" id="MED6248466.1"/>
    </source>
</evidence>
<gene>
    <name evidence="1" type="ORF">ATANTOWER_000751</name>
</gene>
<evidence type="ECO:0000313" key="2">
    <source>
        <dbReference type="Proteomes" id="UP001345963"/>
    </source>
</evidence>
<protein>
    <submittedName>
        <fullName evidence="1">Uncharacterized protein</fullName>
    </submittedName>
</protein>
<dbReference type="EMBL" id="JAHUTI010050246">
    <property type="protein sequence ID" value="MED6248466.1"/>
    <property type="molecule type" value="Genomic_DNA"/>
</dbReference>
<keyword evidence="2" id="KW-1185">Reference proteome</keyword>
<name>A0ABU7BCY4_9TELE</name>
<reference evidence="1 2" key="1">
    <citation type="submission" date="2021-07" db="EMBL/GenBank/DDBJ databases">
        <authorList>
            <person name="Palmer J.M."/>
        </authorList>
    </citation>
    <scope>NUCLEOTIDE SEQUENCE [LARGE SCALE GENOMIC DNA]</scope>
    <source>
        <strain evidence="1 2">AT_MEX2019</strain>
        <tissue evidence="1">Muscle</tissue>
    </source>
</reference>
<dbReference type="Proteomes" id="UP001345963">
    <property type="component" value="Unassembled WGS sequence"/>
</dbReference>
<proteinExistence type="predicted"/>